<feature type="region of interest" description="Disordered" evidence="1">
    <location>
        <begin position="120"/>
        <end position="143"/>
    </location>
</feature>
<organism evidence="2 3">
    <name type="scientific">Marasmius crinis-equi</name>
    <dbReference type="NCBI Taxonomy" id="585013"/>
    <lineage>
        <taxon>Eukaryota</taxon>
        <taxon>Fungi</taxon>
        <taxon>Dikarya</taxon>
        <taxon>Basidiomycota</taxon>
        <taxon>Agaricomycotina</taxon>
        <taxon>Agaricomycetes</taxon>
        <taxon>Agaricomycetidae</taxon>
        <taxon>Agaricales</taxon>
        <taxon>Marasmiineae</taxon>
        <taxon>Marasmiaceae</taxon>
        <taxon>Marasmius</taxon>
    </lineage>
</organism>
<feature type="compositionally biased region" description="Low complexity" evidence="1">
    <location>
        <begin position="177"/>
        <end position="189"/>
    </location>
</feature>
<dbReference type="EMBL" id="JBAHYK010001012">
    <property type="protein sequence ID" value="KAL0569995.1"/>
    <property type="molecule type" value="Genomic_DNA"/>
</dbReference>
<protein>
    <submittedName>
        <fullName evidence="2">Uncharacterized protein</fullName>
    </submittedName>
</protein>
<feature type="region of interest" description="Disordered" evidence="1">
    <location>
        <begin position="1"/>
        <end position="34"/>
    </location>
</feature>
<reference evidence="2 3" key="1">
    <citation type="submission" date="2024-02" db="EMBL/GenBank/DDBJ databases">
        <title>A draft genome for the cacao thread blight pathogen Marasmius crinis-equi.</title>
        <authorList>
            <person name="Cohen S.P."/>
            <person name="Baruah I.K."/>
            <person name="Amoako-Attah I."/>
            <person name="Bukari Y."/>
            <person name="Meinhardt L.W."/>
            <person name="Bailey B.A."/>
        </authorList>
    </citation>
    <scope>NUCLEOTIDE SEQUENCE [LARGE SCALE GENOMIC DNA]</scope>
    <source>
        <strain evidence="2 3">GH-76</strain>
    </source>
</reference>
<accession>A0ABR3F474</accession>
<keyword evidence="3" id="KW-1185">Reference proteome</keyword>
<proteinExistence type="predicted"/>
<dbReference type="Proteomes" id="UP001465976">
    <property type="component" value="Unassembled WGS sequence"/>
</dbReference>
<comment type="caution">
    <text evidence="2">The sequence shown here is derived from an EMBL/GenBank/DDBJ whole genome shotgun (WGS) entry which is preliminary data.</text>
</comment>
<sequence length="418" mass="46524">MFHSRTSYATAAARNNPPSLSPQPRSSPSYLTPDGGPWEVHPICGIVHSVEASCNICEAQLEHIRRAKRHHTGQDSFGNALRTLHDQNDNSYEEGFKAGIDEGIRITRLNLTSLTIQDEPTRGRLTNATDTSNSAVEAPVNRQPAPTQLVVSNQRPDLKVLSLQDSMPATPTETQWSPVSSQTSGSSHSRGTKFRGPVGYNSAFWSSSVETELRALFDAAHKGNTVALNRVRSLAREAHSTPRDSKSWGQKFVLNEWRNPNGPNPNYFHTTRATTGVANPRLDDPVEDWLRYYTVHSSFLPKGVRRDAHGNPYLPDLRASRLYAQMRPIQTASPPALRTEYGVYSMELITNDGAYASIVRRYNLQIARALDCKPYDGPSKVDIEEVARHFARCGVSVQLLNNDFVPWAREHQKGTEAL</sequence>
<feature type="compositionally biased region" description="Polar residues" evidence="1">
    <location>
        <begin position="120"/>
        <end position="135"/>
    </location>
</feature>
<name>A0ABR3F474_9AGAR</name>
<feature type="region of interest" description="Disordered" evidence="1">
    <location>
        <begin position="167"/>
        <end position="193"/>
    </location>
</feature>
<feature type="compositionally biased region" description="Polar residues" evidence="1">
    <location>
        <begin position="167"/>
        <end position="176"/>
    </location>
</feature>
<gene>
    <name evidence="2" type="ORF">V5O48_011963</name>
</gene>
<evidence type="ECO:0000256" key="1">
    <source>
        <dbReference type="SAM" id="MobiDB-lite"/>
    </source>
</evidence>
<evidence type="ECO:0000313" key="3">
    <source>
        <dbReference type="Proteomes" id="UP001465976"/>
    </source>
</evidence>
<evidence type="ECO:0000313" key="2">
    <source>
        <dbReference type="EMBL" id="KAL0569995.1"/>
    </source>
</evidence>